<dbReference type="PANTHER" id="PTHR45670">
    <property type="entry name" value="E3 UBIQUITIN-PROTEIN LIGASE TRIP12"/>
    <property type="match status" value="1"/>
</dbReference>
<evidence type="ECO:0000313" key="12">
    <source>
        <dbReference type="Proteomes" id="UP000243217"/>
    </source>
</evidence>
<dbReference type="OrthoDB" id="271273at2759"/>
<proteinExistence type="predicted"/>
<dbReference type="PROSITE" id="PS50237">
    <property type="entry name" value="HECT"/>
    <property type="match status" value="1"/>
</dbReference>
<protein>
    <recommendedName>
        <fullName evidence="13">HECT E3 ubiquitin ligase</fullName>
    </recommendedName>
</protein>
<dbReference type="Gene3D" id="3.30.2410.10">
    <property type="entry name" value="Hect, E3 ligase catalytic domain"/>
    <property type="match status" value="1"/>
</dbReference>
<dbReference type="Proteomes" id="UP000243217">
    <property type="component" value="Unassembled WGS sequence"/>
</dbReference>
<evidence type="ECO:0008006" key="13">
    <source>
        <dbReference type="Google" id="ProtNLM"/>
    </source>
</evidence>
<dbReference type="SMART" id="SM00119">
    <property type="entry name" value="HECTc"/>
    <property type="match status" value="1"/>
</dbReference>
<feature type="active site" description="Glycyl thioester intermediate" evidence="6">
    <location>
        <position position="1030"/>
    </location>
</feature>
<dbReference type="GO" id="GO:0043161">
    <property type="term" value="P:proteasome-mediated ubiquitin-dependent protein catabolic process"/>
    <property type="evidence" value="ECO:0007669"/>
    <property type="project" value="TreeGrafter"/>
</dbReference>
<dbReference type="GO" id="GO:0000209">
    <property type="term" value="P:protein polyubiquitination"/>
    <property type="evidence" value="ECO:0007669"/>
    <property type="project" value="TreeGrafter"/>
</dbReference>
<keyword evidence="1" id="KW-0808">Transferase</keyword>
<dbReference type="AlphaFoldDB" id="A0A1W0A346"/>
<dbReference type="InterPro" id="IPR001876">
    <property type="entry name" value="Znf_RanBP2"/>
</dbReference>
<dbReference type="GO" id="GO:0008270">
    <property type="term" value="F:zinc ion binding"/>
    <property type="evidence" value="ECO:0007669"/>
    <property type="project" value="UniProtKB-KW"/>
</dbReference>
<feature type="domain" description="HECT" evidence="10">
    <location>
        <begin position="762"/>
        <end position="1063"/>
    </location>
</feature>
<feature type="region of interest" description="Disordered" evidence="8">
    <location>
        <begin position="32"/>
        <end position="58"/>
    </location>
</feature>
<keyword evidence="3 7" id="KW-0863">Zinc-finger</keyword>
<dbReference type="Gene3D" id="3.90.1750.10">
    <property type="entry name" value="Hect, E3 ligase catalytic domains"/>
    <property type="match status" value="1"/>
</dbReference>
<evidence type="ECO:0000256" key="8">
    <source>
        <dbReference type="SAM" id="MobiDB-lite"/>
    </source>
</evidence>
<evidence type="ECO:0000256" key="4">
    <source>
        <dbReference type="ARBA" id="ARBA00022786"/>
    </source>
</evidence>
<keyword evidence="4 6" id="KW-0833">Ubl conjugation pathway</keyword>
<feature type="compositionally biased region" description="Acidic residues" evidence="8">
    <location>
        <begin position="32"/>
        <end position="47"/>
    </location>
</feature>
<keyword evidence="2" id="KW-0479">Metal-binding</keyword>
<evidence type="ECO:0000256" key="2">
    <source>
        <dbReference type="ARBA" id="ARBA00022723"/>
    </source>
</evidence>
<evidence type="ECO:0000256" key="6">
    <source>
        <dbReference type="PROSITE-ProRule" id="PRU00104"/>
    </source>
</evidence>
<evidence type="ECO:0000256" key="5">
    <source>
        <dbReference type="ARBA" id="ARBA00022833"/>
    </source>
</evidence>
<evidence type="ECO:0000256" key="1">
    <source>
        <dbReference type="ARBA" id="ARBA00022679"/>
    </source>
</evidence>
<keyword evidence="12" id="KW-1185">Reference proteome</keyword>
<dbReference type="EMBL" id="JNBS01000572">
    <property type="protein sequence ID" value="OQS04687.1"/>
    <property type="molecule type" value="Genomic_DNA"/>
</dbReference>
<sequence length="1063" mass="120166">MGFFDDMLNDPETRLMALHELIEALQLHVDEEETNEEYVEDNSDNVDEQGVSNEERKPRSKLIEMESLVNVLIAECYCPTTTLLVIRAMNALLDIDPAFAMDQILNITVVERIMNAAMTMQDVDLTEHALKWCYAMARNRPSWFLHSGAVYFFLTTQTSAPKKKCLELAICAVNVELSKENASAILSLTDIVVEYLNDADDRIAELAMKWTIEALNALTEHSYLAAYVHDTTVVSAWLAHFSQLQIKTQCQLLVCVNSILPVCSYNIVMAWAELISSQCFALRHNNLRTYDIKAAALPILVKMASLQPAALLDRPPYVLEWSCTECTMFHSTEHSFCQVCGAPRIPLCYEGQQLEWYNQKFRYNDIVDMNIAIETIEDAATMANELASRFACDVMYFLKNEARGNALWSGIKLYANWITQDDEAAWSEIISVLSLLSSTHEYDSYIEELLNTWEATIKLEKTKWTALLHRNGFLDAPKSHELFTLVKALEDENDDNQYTKIYNKISTIDVPTPWEVQASGWLNWLMHHNVELTPERIAAIDNQFVSNSLELPLEAWDQTPMQLRLWKSKDAFVDVLAHPLMLMYQVVASMDQMVSTKTDSTLVFTPDIYLTSIAVQNSKLNEQFNSISMADTVLGTVVKNAIADPSLIYEVHLTNNSIAPTRLQCIAKNPSPRLTQALADAMEEEWRIATRTLPDAMKLTMSTNPAGVPLNLRSKFFLGSKATRATREKFGGRTTITVSRVSLQQCTKWVDVPPQQVLYVAFAIEAGHGIGPTTEFYTALSRTFLDKSLWRDPEHLLYPAPNASTDSFHLLGRAFGRAFLDGYKMDLQFSIAMIKLLQQSPLDWNDLLEFDLSLHKSIKCLEESQDAEAFGLYFNLPGSDNYPLVENGCDRFVTNANRDEYIALVKQHILHDSVQNQISAFLSGFEYYLPANTWRYFTPTELQVLLHSDAPWRQADLESGLICRSGYTNMSPVIQWLIITLSNFDSIHRGLFLKFVTGSPCLPLGGWPELALTVVPTSATDSALPSCNTCQKYLKLPKYSSKNILEIKLTQAITEGQAHFALD</sequence>
<organism evidence="11 12">
    <name type="scientific">Thraustotheca clavata</name>
    <dbReference type="NCBI Taxonomy" id="74557"/>
    <lineage>
        <taxon>Eukaryota</taxon>
        <taxon>Sar</taxon>
        <taxon>Stramenopiles</taxon>
        <taxon>Oomycota</taxon>
        <taxon>Saprolegniomycetes</taxon>
        <taxon>Saprolegniales</taxon>
        <taxon>Achlyaceae</taxon>
        <taxon>Thraustotheca</taxon>
    </lineage>
</organism>
<evidence type="ECO:0000256" key="3">
    <source>
        <dbReference type="ARBA" id="ARBA00022771"/>
    </source>
</evidence>
<dbReference type="InterPro" id="IPR000569">
    <property type="entry name" value="HECT_dom"/>
</dbReference>
<dbReference type="STRING" id="74557.A0A1W0A346"/>
<gene>
    <name evidence="11" type="ORF">THRCLA_03099</name>
</gene>
<dbReference type="Gene3D" id="3.30.2160.10">
    <property type="entry name" value="Hect, E3 ligase catalytic domain"/>
    <property type="match status" value="1"/>
</dbReference>
<name>A0A1W0A346_9STRA</name>
<evidence type="ECO:0000259" key="9">
    <source>
        <dbReference type="PROSITE" id="PS50199"/>
    </source>
</evidence>
<evidence type="ECO:0000259" key="10">
    <source>
        <dbReference type="PROSITE" id="PS50237"/>
    </source>
</evidence>
<feature type="domain" description="RanBP2-type" evidence="9">
    <location>
        <begin position="314"/>
        <end position="346"/>
    </location>
</feature>
<dbReference type="PROSITE" id="PS50199">
    <property type="entry name" value="ZF_RANBP2_2"/>
    <property type="match status" value="1"/>
</dbReference>
<dbReference type="InterPro" id="IPR045322">
    <property type="entry name" value="HECTD1/TRIP12-like"/>
</dbReference>
<dbReference type="SUPFAM" id="SSF56204">
    <property type="entry name" value="Hect, E3 ligase catalytic domain"/>
    <property type="match status" value="1"/>
</dbReference>
<keyword evidence="5" id="KW-0862">Zinc</keyword>
<reference evidence="11 12" key="1">
    <citation type="journal article" date="2014" name="Genome Biol. Evol.">
        <title>The secreted proteins of Achlya hypogyna and Thraustotheca clavata identify the ancestral oomycete secretome and reveal gene acquisitions by horizontal gene transfer.</title>
        <authorList>
            <person name="Misner I."/>
            <person name="Blouin N."/>
            <person name="Leonard G."/>
            <person name="Richards T.A."/>
            <person name="Lane C.E."/>
        </authorList>
    </citation>
    <scope>NUCLEOTIDE SEQUENCE [LARGE SCALE GENOMIC DNA]</scope>
    <source>
        <strain evidence="11 12">ATCC 34112</strain>
    </source>
</reference>
<accession>A0A1W0A346</accession>
<dbReference type="InterPro" id="IPR035983">
    <property type="entry name" value="Hect_E3_ubiquitin_ligase"/>
</dbReference>
<comment type="caution">
    <text evidence="11">The sequence shown here is derived from an EMBL/GenBank/DDBJ whole genome shotgun (WGS) entry which is preliminary data.</text>
</comment>
<dbReference type="PANTHER" id="PTHR45670:SF1">
    <property type="entry name" value="E3 UBIQUITIN-PROTEIN LIGASE HECTD1"/>
    <property type="match status" value="1"/>
</dbReference>
<dbReference type="GO" id="GO:0061630">
    <property type="term" value="F:ubiquitin protein ligase activity"/>
    <property type="evidence" value="ECO:0007669"/>
    <property type="project" value="InterPro"/>
</dbReference>
<evidence type="ECO:0000256" key="7">
    <source>
        <dbReference type="PROSITE-ProRule" id="PRU00322"/>
    </source>
</evidence>
<evidence type="ECO:0000313" key="11">
    <source>
        <dbReference type="EMBL" id="OQS04687.1"/>
    </source>
</evidence>
<dbReference type="Pfam" id="PF00632">
    <property type="entry name" value="HECT"/>
    <property type="match status" value="1"/>
</dbReference>